<keyword evidence="1 10" id="KW-0235">DNA replication</keyword>
<feature type="domain" description="XPG-I" evidence="11">
    <location>
        <begin position="140"/>
        <end position="221"/>
    </location>
</feature>
<dbReference type="CDD" id="cd09867">
    <property type="entry name" value="PIN_FEN1"/>
    <property type="match status" value="1"/>
</dbReference>
<dbReference type="OrthoDB" id="9593at2157"/>
<comment type="cofactor">
    <cofactor evidence="10">
        <name>Mg(2+)</name>
        <dbReference type="ChEBI" id="CHEBI:18420"/>
    </cofactor>
    <text evidence="10">Binds 2 magnesium ions per subunit. They probably participate in the reaction catalyzed by the enzyme. May bind an additional third magnesium ion after substrate binding.</text>
</comment>
<feature type="binding site" evidence="10">
    <location>
        <position position="27"/>
    </location>
    <ligand>
        <name>Mg(2+)</name>
        <dbReference type="ChEBI" id="CHEBI:18420"/>
        <label>1</label>
    </ligand>
</feature>
<dbReference type="SMART" id="SM00484">
    <property type="entry name" value="XPGI"/>
    <property type="match status" value="1"/>
</dbReference>
<evidence type="ECO:0000256" key="1">
    <source>
        <dbReference type="ARBA" id="ARBA00022705"/>
    </source>
</evidence>
<organism evidence="13 14">
    <name type="scientific">Candidatus Methanodesulfokora washburnensis</name>
    <dbReference type="NCBI Taxonomy" id="2478471"/>
    <lineage>
        <taxon>Archaea</taxon>
        <taxon>Thermoproteota</taxon>
        <taxon>Candidatus Korarchaeia</taxon>
        <taxon>Candidatus Korarchaeia incertae sedis</taxon>
        <taxon>Candidatus Methanodesulfokora</taxon>
    </lineage>
</organism>
<keyword evidence="8 10" id="KW-0460">Magnesium</keyword>
<feature type="binding site" evidence="10">
    <location>
        <position position="152"/>
    </location>
    <ligand>
        <name>Mg(2+)</name>
        <dbReference type="ChEBI" id="CHEBI:18420"/>
        <label>1</label>
    </ligand>
</feature>
<keyword evidence="14" id="KW-1185">Reference proteome</keyword>
<keyword evidence="2 10" id="KW-0540">Nuclease</keyword>
<accession>A0A3R9R2S6</accession>
<evidence type="ECO:0000256" key="8">
    <source>
        <dbReference type="ARBA" id="ARBA00022842"/>
    </source>
</evidence>
<evidence type="ECO:0000256" key="9">
    <source>
        <dbReference type="ARBA" id="ARBA00023204"/>
    </source>
</evidence>
<dbReference type="InterPro" id="IPR008918">
    <property type="entry name" value="HhH2"/>
</dbReference>
<dbReference type="SMART" id="SM00279">
    <property type="entry name" value="HhH2"/>
    <property type="match status" value="1"/>
</dbReference>
<dbReference type="GO" id="GO:0000287">
    <property type="term" value="F:magnesium ion binding"/>
    <property type="evidence" value="ECO:0007669"/>
    <property type="project" value="UniProtKB-UniRule"/>
</dbReference>
<keyword evidence="5 10" id="KW-0227">DNA damage</keyword>
<dbReference type="Pfam" id="PF00752">
    <property type="entry name" value="XPG_N"/>
    <property type="match status" value="1"/>
</dbReference>
<dbReference type="Pfam" id="PF00867">
    <property type="entry name" value="XPG_I"/>
    <property type="match status" value="1"/>
</dbReference>
<evidence type="ECO:0000256" key="3">
    <source>
        <dbReference type="ARBA" id="ARBA00022723"/>
    </source>
</evidence>
<evidence type="ECO:0000259" key="11">
    <source>
        <dbReference type="SMART" id="SM00484"/>
    </source>
</evidence>
<proteinExistence type="inferred from homology"/>
<comment type="function">
    <text evidence="10">Structure-specific nuclease with 5'-flap endonuclease and 5'-3' exonuclease activities involved in DNA replication and repair. During DNA replication, cleaves the 5'-overhanging flap structure that is generated by displacement synthesis when DNA polymerase encounters the 5'-end of a downstream Okazaki fragment. Binds the unpaired 3'-DNA end and kinks the DNA to facilitate 5' cleavage specificity. Cleaves one nucleotide into the double-stranded DNA from the junction in flap DNA, leaving a nick for ligation. Also involved in the base excision repair (BER) pathway. Acts as a genome stabilization factor that prevents flaps from equilibrating into structurs that lead to duplications and deletions. Also possesses 5'-3' exonuclease activity on nicked or gapped double-stranded DNA.</text>
</comment>
<dbReference type="NCBIfam" id="TIGR03674">
    <property type="entry name" value="fen_arch"/>
    <property type="match status" value="1"/>
</dbReference>
<dbReference type="Gene3D" id="1.10.150.20">
    <property type="entry name" value="5' to 3' exonuclease, C-terminal subdomain"/>
    <property type="match status" value="1"/>
</dbReference>
<dbReference type="GO" id="GO:0006281">
    <property type="term" value="P:DNA repair"/>
    <property type="evidence" value="ECO:0007669"/>
    <property type="project" value="UniProtKB-UniRule"/>
</dbReference>
<evidence type="ECO:0000256" key="10">
    <source>
        <dbReference type="HAMAP-Rule" id="MF_00614"/>
    </source>
</evidence>
<keyword evidence="9 10" id="KW-0234">DNA repair</keyword>
<dbReference type="CDD" id="cd09903">
    <property type="entry name" value="H3TH_FEN1-Arc"/>
    <property type="match status" value="1"/>
</dbReference>
<dbReference type="PRINTS" id="PR00853">
    <property type="entry name" value="XPGRADSUPER"/>
</dbReference>
<feature type="binding site" evidence="10">
    <location>
        <position position="173"/>
    </location>
    <ligand>
        <name>Mg(2+)</name>
        <dbReference type="ChEBI" id="CHEBI:18420"/>
        <label>2</label>
    </ligand>
</feature>
<keyword evidence="7 10" id="KW-0269">Exonuclease</keyword>
<dbReference type="EMBL" id="RCOS01000113">
    <property type="protein sequence ID" value="RSN73599.1"/>
    <property type="molecule type" value="Genomic_DNA"/>
</dbReference>
<dbReference type="InterPro" id="IPR006086">
    <property type="entry name" value="XPG-I_dom"/>
</dbReference>
<evidence type="ECO:0000256" key="7">
    <source>
        <dbReference type="ARBA" id="ARBA00022839"/>
    </source>
</evidence>
<feature type="binding site" evidence="10">
    <location>
        <position position="236"/>
    </location>
    <ligand>
        <name>Mg(2+)</name>
        <dbReference type="ChEBI" id="CHEBI:18420"/>
        <label>2</label>
    </ligand>
</feature>
<evidence type="ECO:0000256" key="2">
    <source>
        <dbReference type="ARBA" id="ARBA00022722"/>
    </source>
</evidence>
<reference evidence="13 14" key="1">
    <citation type="submission" date="2018-10" db="EMBL/GenBank/DDBJ databases">
        <title>Co-occurring genomic capacity for anaerobic methane metabolism and dissimilatory sulfite reduction discovered in the Korarchaeota.</title>
        <authorList>
            <person name="Mckay L.J."/>
            <person name="Dlakic M."/>
            <person name="Fields M.W."/>
            <person name="Delmont T.O."/>
            <person name="Eren A.M."/>
            <person name="Jay Z.J."/>
            <person name="Klingelsmith K.B."/>
            <person name="Rusch D.B."/>
            <person name="Inskeep W.P."/>
        </authorList>
    </citation>
    <scope>NUCLEOTIDE SEQUENCE [LARGE SCALE GENOMIC DNA]</scope>
    <source>
        <strain evidence="13 14">MDKW</strain>
    </source>
</reference>
<dbReference type="InterPro" id="IPR019973">
    <property type="entry name" value="Flap_endonuc_arc"/>
</dbReference>
<evidence type="ECO:0000256" key="4">
    <source>
        <dbReference type="ARBA" id="ARBA00022759"/>
    </source>
</evidence>
<evidence type="ECO:0000259" key="12">
    <source>
        <dbReference type="SMART" id="SM00485"/>
    </source>
</evidence>
<keyword evidence="4 10" id="KW-0255">Endonuclease</keyword>
<dbReference type="InterPro" id="IPR036279">
    <property type="entry name" value="5-3_exonuclease_C_sf"/>
</dbReference>
<dbReference type="EC" id="3.1.-.-" evidence="10"/>
<dbReference type="RefSeq" id="WP_125671839.1">
    <property type="nucleotide sequence ID" value="NZ_RCOS01000113.1"/>
</dbReference>
<feature type="domain" description="XPG N-terminal" evidence="12">
    <location>
        <begin position="1"/>
        <end position="101"/>
    </location>
</feature>
<evidence type="ECO:0000256" key="6">
    <source>
        <dbReference type="ARBA" id="ARBA00022801"/>
    </source>
</evidence>
<dbReference type="SUPFAM" id="SSF88723">
    <property type="entry name" value="PIN domain-like"/>
    <property type="match status" value="1"/>
</dbReference>
<dbReference type="GO" id="GO:0008409">
    <property type="term" value="F:5'-3' exonuclease activity"/>
    <property type="evidence" value="ECO:0007669"/>
    <property type="project" value="UniProtKB-UniRule"/>
</dbReference>
<sequence length="341" mass="38451">MGVKIGDLVTAVEIEIKDLSGKKIAIDAFNTMYQFLSKIRQPDGSPLMTSKGEITSVHSGILYRTANLLEDGIIPVYVFDGEPPEFKRETVEKRREERDEAKKKWEEALKMGDLESAQKYAQAALLLTEEMIEDAKKILKLMGVPVVQAPSEGEAQAAHMARKGDVFAAASQDYDSLLFGSPRLVRNLTITGKRKLPGKDVYVENPPEIIELERTLSDLGITREQLIIIGIIVGTDYNPDGIKGYGPKRALEVAKKCKKPEDITRFVEWSFDISPVDLYNFFLNPPVTDSYNVDLSPPDKEGLIRFMVDEHEFSEDRVRKVAERVEESFKRASYKGLEAWF</sequence>
<keyword evidence="3 10" id="KW-0479">Metal-binding</keyword>
<dbReference type="Gene3D" id="3.40.50.1010">
    <property type="entry name" value="5'-nuclease"/>
    <property type="match status" value="1"/>
</dbReference>
<feature type="binding site" evidence="10">
    <location>
        <position position="175"/>
    </location>
    <ligand>
        <name>Mg(2+)</name>
        <dbReference type="ChEBI" id="CHEBI:18420"/>
        <label>2</label>
    </ligand>
</feature>
<dbReference type="GO" id="GO:0003677">
    <property type="term" value="F:DNA binding"/>
    <property type="evidence" value="ECO:0007669"/>
    <property type="project" value="UniProtKB-UniRule"/>
</dbReference>
<dbReference type="Proteomes" id="UP000277582">
    <property type="component" value="Unassembled WGS sequence"/>
</dbReference>
<dbReference type="InterPro" id="IPR023426">
    <property type="entry name" value="Flap_endonuc"/>
</dbReference>
<dbReference type="PANTHER" id="PTHR11081">
    <property type="entry name" value="FLAP ENDONUCLEASE FAMILY MEMBER"/>
    <property type="match status" value="1"/>
</dbReference>
<dbReference type="InterPro" id="IPR006085">
    <property type="entry name" value="XPG_DNA_repair_N"/>
</dbReference>
<gene>
    <name evidence="10" type="primary">fen</name>
    <name evidence="13" type="ORF">D6D85_10015</name>
</gene>
<name>A0A3R9R2S6_9CREN</name>
<comment type="caution">
    <text evidence="13">The sequence shown here is derived from an EMBL/GenBank/DDBJ whole genome shotgun (WGS) entry which is preliminary data.</text>
</comment>
<dbReference type="FunFam" id="3.40.50.1010:FF:000016">
    <property type="entry name" value="Flap endonuclease 1"/>
    <property type="match status" value="1"/>
</dbReference>
<feature type="binding site" evidence="10">
    <location>
        <position position="154"/>
    </location>
    <ligand>
        <name>Mg(2+)</name>
        <dbReference type="ChEBI" id="CHEBI:18420"/>
        <label>1</label>
    </ligand>
</feature>
<feature type="region of interest" description="N-domain" evidence="10">
    <location>
        <begin position="1"/>
        <end position="98"/>
    </location>
</feature>
<evidence type="ECO:0000313" key="13">
    <source>
        <dbReference type="EMBL" id="RSN73599.1"/>
    </source>
</evidence>
<dbReference type="HAMAP" id="MF_00614">
    <property type="entry name" value="Fen"/>
    <property type="match status" value="1"/>
</dbReference>
<dbReference type="GO" id="GO:0043137">
    <property type="term" value="P:DNA replication, removal of RNA primer"/>
    <property type="evidence" value="ECO:0007669"/>
    <property type="project" value="UniProtKB-UniRule"/>
</dbReference>
<dbReference type="PROSITE" id="PS00841">
    <property type="entry name" value="XPG_1"/>
    <property type="match status" value="1"/>
</dbReference>
<comment type="caution">
    <text evidence="10">Lacks conserved residue(s) required for the propagation of feature annotation.</text>
</comment>
<evidence type="ECO:0000313" key="14">
    <source>
        <dbReference type="Proteomes" id="UP000277582"/>
    </source>
</evidence>
<dbReference type="SUPFAM" id="SSF47807">
    <property type="entry name" value="5' to 3' exonuclease, C-terminal subdomain"/>
    <property type="match status" value="1"/>
</dbReference>
<evidence type="ECO:0000256" key="5">
    <source>
        <dbReference type="ARBA" id="ARBA00022763"/>
    </source>
</evidence>
<feature type="binding site" evidence="10">
    <location>
        <position position="80"/>
    </location>
    <ligand>
        <name>Mg(2+)</name>
        <dbReference type="ChEBI" id="CHEBI:18420"/>
        <label>1</label>
    </ligand>
</feature>
<dbReference type="GO" id="GO:0017108">
    <property type="term" value="F:5'-flap endonuclease activity"/>
    <property type="evidence" value="ECO:0007669"/>
    <property type="project" value="UniProtKB-UniRule"/>
</dbReference>
<protein>
    <recommendedName>
        <fullName evidence="10">Flap endonuclease 1</fullName>
        <shortName evidence="10">FEN-1</shortName>
        <ecNumber evidence="10">3.1.-.-</ecNumber>
    </recommendedName>
    <alternativeName>
        <fullName evidence="10">Flap structure-specific endonuclease 1</fullName>
    </alternativeName>
</protein>
<dbReference type="AlphaFoldDB" id="A0A3R9R2S6"/>
<dbReference type="InterPro" id="IPR029060">
    <property type="entry name" value="PIN-like_dom_sf"/>
</dbReference>
<dbReference type="PANTHER" id="PTHR11081:SF9">
    <property type="entry name" value="FLAP ENDONUCLEASE 1"/>
    <property type="match status" value="1"/>
</dbReference>
<keyword evidence="6 10" id="KW-0378">Hydrolase</keyword>
<dbReference type="InterPro" id="IPR006084">
    <property type="entry name" value="XPG/Rad2"/>
</dbReference>
<dbReference type="InterPro" id="IPR019974">
    <property type="entry name" value="XPG_CS"/>
</dbReference>
<dbReference type="SMART" id="SM00485">
    <property type="entry name" value="XPGN"/>
    <property type="match status" value="1"/>
</dbReference>
<comment type="subunit">
    <text evidence="10">Interacts with PCNA. PCNA stimulates the nuclease activity without altering cleavage specificity.</text>
</comment>
<comment type="similarity">
    <text evidence="10">Belongs to the XPG/RAD2 endonuclease family. FEN1 subfamily.</text>
</comment>